<reference evidence="4 5" key="1">
    <citation type="journal article" date="2019" name="Int. J. Syst. Evol. Microbiol.">
        <title>The Global Catalogue of Microorganisms (GCM) 10K type strain sequencing project: providing services to taxonomists for standard genome sequencing and annotation.</title>
        <authorList>
            <consortium name="The Broad Institute Genomics Platform"/>
            <consortium name="The Broad Institute Genome Sequencing Center for Infectious Disease"/>
            <person name="Wu L."/>
            <person name="Ma J."/>
        </authorList>
    </citation>
    <scope>NUCLEOTIDE SEQUENCE [LARGE SCALE GENOMIC DNA]</scope>
    <source>
        <strain evidence="4 5">JCM 14307</strain>
    </source>
</reference>
<evidence type="ECO:0000259" key="2">
    <source>
        <dbReference type="Pfam" id="PF13581"/>
    </source>
</evidence>
<dbReference type="Pfam" id="PF14417">
    <property type="entry name" value="MEDS"/>
    <property type="match status" value="1"/>
</dbReference>
<dbReference type="CDD" id="cd16936">
    <property type="entry name" value="HATPase_RsbW-like"/>
    <property type="match status" value="1"/>
</dbReference>
<comment type="caution">
    <text evidence="4">The sequence shown here is derived from an EMBL/GenBank/DDBJ whole genome shotgun (WGS) entry which is preliminary data.</text>
</comment>
<protein>
    <submittedName>
        <fullName evidence="4">Sensor histidine kinase</fullName>
    </submittedName>
</protein>
<keyword evidence="4" id="KW-0808">Transferase</keyword>
<dbReference type="EMBL" id="BAAANF010000016">
    <property type="protein sequence ID" value="GAA1693567.1"/>
    <property type="molecule type" value="Genomic_DNA"/>
</dbReference>
<dbReference type="PANTHER" id="PTHR35526:SF3">
    <property type="entry name" value="ANTI-SIGMA-F FACTOR RSBW"/>
    <property type="match status" value="1"/>
</dbReference>
<dbReference type="InterPro" id="IPR003594">
    <property type="entry name" value="HATPase_dom"/>
</dbReference>
<name>A0ABN2HU10_9ACTN</name>
<dbReference type="InterPro" id="IPR025847">
    <property type="entry name" value="MEDS_domain"/>
</dbReference>
<dbReference type="InterPro" id="IPR036890">
    <property type="entry name" value="HATPase_C_sf"/>
</dbReference>
<evidence type="ECO:0000256" key="1">
    <source>
        <dbReference type="ARBA" id="ARBA00022527"/>
    </source>
</evidence>
<dbReference type="Gene3D" id="3.30.565.10">
    <property type="entry name" value="Histidine kinase-like ATPase, C-terminal domain"/>
    <property type="match status" value="1"/>
</dbReference>
<keyword evidence="1" id="KW-0723">Serine/threonine-protein kinase</keyword>
<keyword evidence="4" id="KW-0418">Kinase</keyword>
<dbReference type="InterPro" id="IPR050267">
    <property type="entry name" value="Anti-sigma-factor_SerPK"/>
</dbReference>
<gene>
    <name evidence="4" type="ORF">GCM10009745_43890</name>
</gene>
<evidence type="ECO:0000313" key="5">
    <source>
        <dbReference type="Proteomes" id="UP001500280"/>
    </source>
</evidence>
<dbReference type="GO" id="GO:0016301">
    <property type="term" value="F:kinase activity"/>
    <property type="evidence" value="ECO:0007669"/>
    <property type="project" value="UniProtKB-KW"/>
</dbReference>
<dbReference type="Proteomes" id="UP001500280">
    <property type="component" value="Unassembled WGS sequence"/>
</dbReference>
<keyword evidence="5" id="KW-1185">Reference proteome</keyword>
<dbReference type="SUPFAM" id="SSF55874">
    <property type="entry name" value="ATPase domain of HSP90 chaperone/DNA topoisomerase II/histidine kinase"/>
    <property type="match status" value="1"/>
</dbReference>
<sequence length="314" mass="33757">MGFADYAVLVLKDSATDSLDGVPAGFQHEAFVYASDEEFVRQSVPFVHDGLATDATTVAVLPPDRIAILREALGDSAARVRFIDMTVAGRNPARLIPFWREIVGQAGGRAVYGLSECVYPGRSTAAYDEALLHEGLTDIAFAADSGFRLCCPFAATVGIDPTAHHSSTGHSGGEALAEKTFRTPLNDVPDRAERWEFGLADLGDVRKWVNGQASSHGVSRDRMDDLGLALHEVCTNSIRFGGGRGALSVWIENGSLVCDVADHGRIDDLLVGRVMPPLDGLGGRGVWLANQLCDLVQLRSGDGFTQVRLHTRLR</sequence>
<dbReference type="InterPro" id="IPR047718">
    <property type="entry name" value="RsbA-like_anti_sig"/>
</dbReference>
<dbReference type="NCBIfam" id="NF041045">
    <property type="entry name" value="RsbA_anti_sig"/>
    <property type="match status" value="1"/>
</dbReference>
<organism evidence="4 5">
    <name type="scientific">Kribbella yunnanensis</name>
    <dbReference type="NCBI Taxonomy" id="190194"/>
    <lineage>
        <taxon>Bacteria</taxon>
        <taxon>Bacillati</taxon>
        <taxon>Actinomycetota</taxon>
        <taxon>Actinomycetes</taxon>
        <taxon>Propionibacteriales</taxon>
        <taxon>Kribbellaceae</taxon>
        <taxon>Kribbella</taxon>
    </lineage>
</organism>
<feature type="domain" description="MEDS" evidence="3">
    <location>
        <begin position="28"/>
        <end position="155"/>
    </location>
</feature>
<feature type="domain" description="Histidine kinase/HSP90-like ATPase" evidence="2">
    <location>
        <begin position="200"/>
        <end position="309"/>
    </location>
</feature>
<proteinExistence type="predicted"/>
<evidence type="ECO:0000313" key="4">
    <source>
        <dbReference type="EMBL" id="GAA1693567.1"/>
    </source>
</evidence>
<dbReference type="Pfam" id="PF13581">
    <property type="entry name" value="HATPase_c_2"/>
    <property type="match status" value="1"/>
</dbReference>
<accession>A0ABN2HU10</accession>
<evidence type="ECO:0000259" key="3">
    <source>
        <dbReference type="Pfam" id="PF14417"/>
    </source>
</evidence>
<dbReference type="PANTHER" id="PTHR35526">
    <property type="entry name" value="ANTI-SIGMA-F FACTOR RSBW-RELATED"/>
    <property type="match status" value="1"/>
</dbReference>